<organism evidence="1 2">
    <name type="scientific">Populus trichocarpa</name>
    <name type="common">Western balsam poplar</name>
    <name type="synonym">Populus balsamifera subsp. trichocarpa</name>
    <dbReference type="NCBI Taxonomy" id="3694"/>
    <lineage>
        <taxon>Eukaryota</taxon>
        <taxon>Viridiplantae</taxon>
        <taxon>Streptophyta</taxon>
        <taxon>Embryophyta</taxon>
        <taxon>Tracheophyta</taxon>
        <taxon>Spermatophyta</taxon>
        <taxon>Magnoliopsida</taxon>
        <taxon>eudicotyledons</taxon>
        <taxon>Gunneridae</taxon>
        <taxon>Pentapetalae</taxon>
        <taxon>rosids</taxon>
        <taxon>fabids</taxon>
        <taxon>Malpighiales</taxon>
        <taxon>Salicaceae</taxon>
        <taxon>Saliceae</taxon>
        <taxon>Populus</taxon>
    </lineage>
</organism>
<reference evidence="1 2" key="1">
    <citation type="journal article" date="2006" name="Science">
        <title>The genome of black cottonwood, Populus trichocarpa (Torr. &amp; Gray).</title>
        <authorList>
            <person name="Tuskan G.A."/>
            <person name="Difazio S."/>
            <person name="Jansson S."/>
            <person name="Bohlmann J."/>
            <person name="Grigoriev I."/>
            <person name="Hellsten U."/>
            <person name="Putnam N."/>
            <person name="Ralph S."/>
            <person name="Rombauts S."/>
            <person name="Salamov A."/>
            <person name="Schein J."/>
            <person name="Sterck L."/>
            <person name="Aerts A."/>
            <person name="Bhalerao R.R."/>
            <person name="Bhalerao R.P."/>
            <person name="Blaudez D."/>
            <person name="Boerjan W."/>
            <person name="Brun A."/>
            <person name="Brunner A."/>
            <person name="Busov V."/>
            <person name="Campbell M."/>
            <person name="Carlson J."/>
            <person name="Chalot M."/>
            <person name="Chapman J."/>
            <person name="Chen G.L."/>
            <person name="Cooper D."/>
            <person name="Coutinho P.M."/>
            <person name="Couturier J."/>
            <person name="Covert S."/>
            <person name="Cronk Q."/>
            <person name="Cunningham R."/>
            <person name="Davis J."/>
            <person name="Degroeve S."/>
            <person name="Dejardin A."/>
            <person name="Depamphilis C."/>
            <person name="Detter J."/>
            <person name="Dirks B."/>
            <person name="Dubchak I."/>
            <person name="Duplessis S."/>
            <person name="Ehlting J."/>
            <person name="Ellis B."/>
            <person name="Gendler K."/>
            <person name="Goodstein D."/>
            <person name="Gribskov M."/>
            <person name="Grimwood J."/>
            <person name="Groover A."/>
            <person name="Gunter L."/>
            <person name="Hamberger B."/>
            <person name="Heinze B."/>
            <person name="Helariutta Y."/>
            <person name="Henrissat B."/>
            <person name="Holligan D."/>
            <person name="Holt R."/>
            <person name="Huang W."/>
            <person name="Islam-Faridi N."/>
            <person name="Jones S."/>
            <person name="Jones-Rhoades M."/>
            <person name="Jorgensen R."/>
            <person name="Joshi C."/>
            <person name="Kangasjarvi J."/>
            <person name="Karlsson J."/>
            <person name="Kelleher C."/>
            <person name="Kirkpatrick R."/>
            <person name="Kirst M."/>
            <person name="Kohler A."/>
            <person name="Kalluri U."/>
            <person name="Larimer F."/>
            <person name="Leebens-Mack J."/>
            <person name="Leple J.C."/>
            <person name="Locascio P."/>
            <person name="Lou Y."/>
            <person name="Lucas S."/>
            <person name="Martin F."/>
            <person name="Montanini B."/>
            <person name="Napoli C."/>
            <person name="Nelson D.R."/>
            <person name="Nelson C."/>
            <person name="Nieminen K."/>
            <person name="Nilsson O."/>
            <person name="Pereda V."/>
            <person name="Peter G."/>
            <person name="Philippe R."/>
            <person name="Pilate G."/>
            <person name="Poliakov A."/>
            <person name="Razumovskaya J."/>
            <person name="Richardson P."/>
            <person name="Rinaldi C."/>
            <person name="Ritland K."/>
            <person name="Rouze P."/>
            <person name="Ryaboy D."/>
            <person name="Schmutz J."/>
            <person name="Schrader J."/>
            <person name="Segerman B."/>
            <person name="Shin H."/>
            <person name="Siddiqui A."/>
            <person name="Sterky F."/>
            <person name="Terry A."/>
            <person name="Tsai C.J."/>
            <person name="Uberbacher E."/>
            <person name="Unneberg P."/>
            <person name="Vahala J."/>
            <person name="Wall K."/>
            <person name="Wessler S."/>
            <person name="Yang G."/>
            <person name="Yin T."/>
            <person name="Douglas C."/>
            <person name="Marra M."/>
            <person name="Sandberg G."/>
            <person name="Van de Peer Y."/>
            <person name="Rokhsar D."/>
        </authorList>
    </citation>
    <scope>NUCLEOTIDE SEQUENCE [LARGE SCALE GENOMIC DNA]</scope>
    <source>
        <strain evidence="2">cv. Nisqually</strain>
    </source>
</reference>
<accession>A0ACC0S5Y9</accession>
<dbReference type="EMBL" id="CM009301">
    <property type="protein sequence ID" value="KAI9384510.1"/>
    <property type="molecule type" value="Genomic_DNA"/>
</dbReference>
<sequence>MIVMRVTSVSFLLSASVLKERKKSSGPYSLSVLAFLLSPLLCVPLVALASVGSGLPFSSCPPSFSFPFFFQFFFLFSPAFFVFSGFIATEFHRYQVINQLLLQE</sequence>
<proteinExistence type="predicted"/>
<protein>
    <submittedName>
        <fullName evidence="1">Uncharacterized protein</fullName>
    </submittedName>
</protein>
<keyword evidence="2" id="KW-1185">Reference proteome</keyword>
<evidence type="ECO:0000313" key="2">
    <source>
        <dbReference type="Proteomes" id="UP000006729"/>
    </source>
</evidence>
<evidence type="ECO:0000313" key="1">
    <source>
        <dbReference type="EMBL" id="KAI9384510.1"/>
    </source>
</evidence>
<name>A0ACC0S5Y9_POPTR</name>
<dbReference type="Proteomes" id="UP000006729">
    <property type="component" value="Chromosome 12"/>
</dbReference>
<gene>
    <name evidence="1" type="ORF">POPTR_012G071450v4</name>
</gene>
<comment type="caution">
    <text evidence="1">The sequence shown here is derived from an EMBL/GenBank/DDBJ whole genome shotgun (WGS) entry which is preliminary data.</text>
</comment>